<feature type="domain" description="HTH cro/C1-type" evidence="1">
    <location>
        <begin position="15"/>
        <end position="70"/>
    </location>
</feature>
<evidence type="ECO:0000313" key="3">
    <source>
        <dbReference type="Proteomes" id="UP000602198"/>
    </source>
</evidence>
<dbReference type="Proteomes" id="UP000602198">
    <property type="component" value="Unassembled WGS sequence"/>
</dbReference>
<accession>A0ABS1MD55</accession>
<gene>
    <name evidence="2" type="ORF">JK358_27790</name>
</gene>
<name>A0ABS1MD55_9NOCA</name>
<protein>
    <submittedName>
        <fullName evidence="2">Helix-turn-helix transcriptional regulator</fullName>
    </submittedName>
</protein>
<keyword evidence="3" id="KW-1185">Reference proteome</keyword>
<dbReference type="SMART" id="SM00530">
    <property type="entry name" value="HTH_XRE"/>
    <property type="match status" value="1"/>
</dbReference>
<dbReference type="PROSITE" id="PS50943">
    <property type="entry name" value="HTH_CROC1"/>
    <property type="match status" value="1"/>
</dbReference>
<dbReference type="SUPFAM" id="SSF47413">
    <property type="entry name" value="lambda repressor-like DNA-binding domains"/>
    <property type="match status" value="1"/>
</dbReference>
<proteinExistence type="predicted"/>
<evidence type="ECO:0000313" key="2">
    <source>
        <dbReference type="EMBL" id="MBL1078216.1"/>
    </source>
</evidence>
<comment type="caution">
    <text evidence="2">The sequence shown here is derived from an EMBL/GenBank/DDBJ whole genome shotgun (WGS) entry which is preliminary data.</text>
</comment>
<organism evidence="2 3">
    <name type="scientific">Nocardia acididurans</name>
    <dbReference type="NCBI Taxonomy" id="2802282"/>
    <lineage>
        <taxon>Bacteria</taxon>
        <taxon>Bacillati</taxon>
        <taxon>Actinomycetota</taxon>
        <taxon>Actinomycetes</taxon>
        <taxon>Mycobacteriales</taxon>
        <taxon>Nocardiaceae</taxon>
        <taxon>Nocardia</taxon>
    </lineage>
</organism>
<dbReference type="Gene3D" id="1.10.260.40">
    <property type="entry name" value="lambda repressor-like DNA-binding domains"/>
    <property type="match status" value="1"/>
</dbReference>
<sequence length="337" mass="37802">MSRSASDGEPVGERVRRLRKDRDLTQQQLADLVAVSRSLVQQIENGKRIPPLALRERLSAALGEQLLTGQEAGDVGSDLRMRFNILLGKDPQTVERVLDIAQSLVDAASARDTVEPLREIAERQLERAEEVLTQIPSGSAQVWEWNTIHDWLTVLGRARDSVCAIHTADLGTISGDVGDDYHERILQLAGDAVEVRRLYVIDKIDDVFPYEDKLWQQARTGVETVLVPRELAPNAQSMLVVDESYVATGEYAYSRRERIVTRFSSLKHDIQFAIRRFEQLYKLRSAGMAIAVNDVIADASLTRYHSLAQDDCRNGFRAALRQAWARAGESPVEGARR</sequence>
<dbReference type="RefSeq" id="WP_201953131.1">
    <property type="nucleotide sequence ID" value="NZ_JAERRJ010000011.1"/>
</dbReference>
<dbReference type="InterPro" id="IPR010982">
    <property type="entry name" value="Lambda_DNA-bd_dom_sf"/>
</dbReference>
<evidence type="ECO:0000259" key="1">
    <source>
        <dbReference type="PROSITE" id="PS50943"/>
    </source>
</evidence>
<dbReference type="Pfam" id="PF13560">
    <property type="entry name" value="HTH_31"/>
    <property type="match status" value="1"/>
</dbReference>
<reference evidence="2 3" key="1">
    <citation type="submission" date="2021-01" db="EMBL/GenBank/DDBJ databases">
        <title>WGS of actinomycetes isolated from Thailand.</title>
        <authorList>
            <person name="Thawai C."/>
        </authorList>
    </citation>
    <scope>NUCLEOTIDE SEQUENCE [LARGE SCALE GENOMIC DNA]</scope>
    <source>
        <strain evidence="2 3">LPG 2</strain>
    </source>
</reference>
<dbReference type="InterPro" id="IPR001387">
    <property type="entry name" value="Cro/C1-type_HTH"/>
</dbReference>
<dbReference type="CDD" id="cd00093">
    <property type="entry name" value="HTH_XRE"/>
    <property type="match status" value="1"/>
</dbReference>
<dbReference type="EMBL" id="JAERRJ010000011">
    <property type="protein sequence ID" value="MBL1078216.1"/>
    <property type="molecule type" value="Genomic_DNA"/>
</dbReference>